<dbReference type="InterPro" id="IPR014867">
    <property type="entry name" value="Spore_coat_CotH_CotH2/3/7"/>
</dbReference>
<evidence type="ECO:0000256" key="1">
    <source>
        <dbReference type="SAM" id="SignalP"/>
    </source>
</evidence>
<dbReference type="PANTHER" id="PTHR40050:SF1">
    <property type="entry name" value="INNER SPORE COAT PROTEIN H"/>
    <property type="match status" value="1"/>
</dbReference>
<comment type="caution">
    <text evidence="2">The sequence shown here is derived from an EMBL/GenBank/DDBJ whole genome shotgun (WGS) entry which is preliminary data.</text>
</comment>
<keyword evidence="3" id="KW-1185">Reference proteome</keyword>
<accession>K6DM44</accession>
<dbReference type="RefSeq" id="WP_007085223.1">
    <property type="nucleotide sequence ID" value="NZ_AJLS01000058.1"/>
</dbReference>
<dbReference type="Proteomes" id="UP000006316">
    <property type="component" value="Unassembled WGS sequence"/>
</dbReference>
<dbReference type="STRING" id="1117379.BABA_11031"/>
<feature type="signal peptide" evidence="1">
    <location>
        <begin position="1"/>
        <end position="27"/>
    </location>
</feature>
<feature type="chain" id="PRO_5038519418" evidence="1">
    <location>
        <begin position="28"/>
        <end position="574"/>
    </location>
</feature>
<keyword evidence="2" id="KW-0946">Virion</keyword>
<dbReference type="AlphaFoldDB" id="K6DM44"/>
<dbReference type="InterPro" id="IPR013783">
    <property type="entry name" value="Ig-like_fold"/>
</dbReference>
<dbReference type="eggNOG" id="COG5337">
    <property type="taxonomic scope" value="Bacteria"/>
</dbReference>
<proteinExistence type="predicted"/>
<protein>
    <submittedName>
        <fullName evidence="2">Spore coat protein</fullName>
    </submittedName>
</protein>
<dbReference type="PANTHER" id="PTHR40050">
    <property type="entry name" value="INNER SPORE COAT PROTEIN H"/>
    <property type="match status" value="1"/>
</dbReference>
<organism evidence="2 3">
    <name type="scientific">Neobacillus bataviensis LMG 21833</name>
    <dbReference type="NCBI Taxonomy" id="1117379"/>
    <lineage>
        <taxon>Bacteria</taxon>
        <taxon>Bacillati</taxon>
        <taxon>Bacillota</taxon>
        <taxon>Bacilli</taxon>
        <taxon>Bacillales</taxon>
        <taxon>Bacillaceae</taxon>
        <taxon>Neobacillus</taxon>
    </lineage>
</organism>
<keyword evidence="2" id="KW-0167">Capsid protein</keyword>
<dbReference type="PROSITE" id="PS51257">
    <property type="entry name" value="PROKAR_LIPOPROTEIN"/>
    <property type="match status" value="1"/>
</dbReference>
<dbReference type="PATRIC" id="fig|1117379.3.peg.2302"/>
<evidence type="ECO:0000313" key="2">
    <source>
        <dbReference type="EMBL" id="EKN69243.1"/>
    </source>
</evidence>
<sequence length="574" mass="66550">MKQKNKSGLLLLALAITLTGCSFPLGASDTVKSANSAKEPKQSINAEPRVDQLMEDRRVYDNDKMDSVIDLYVTVLNNESNDTFYTINHWYDNGGKGDPPKLNAIVQEGSPSGPQKGDWGYGTDIPNSVIKIRGNSSRFVPQKSYQLKLAESAGLWHGQTVINLNKHQYDVTRVRQKLSFDLFREIPDFTSLRTQFVHLHVKDLSGQTPDQQFIDYGLFTQVEQPNKRFLYAHGLDPNGNLYKANFFEFQRYPDQLKLATDPSYNKEEFESILQIKGSEDHDKLLKMLDAVNNYKLNINDVIDQYFNRENYITWLAVNLLLGNMDTDAQNFYLYNPLNSEKFYFLPWDYDAAWGQQAEENERIKGFTAKWQLGISNYWGAVLHQRFFKDPKNIDDLNKKIEVVSKILNKQKIQEYVDQYYPIASSYIKTSPDLQGLPYKIEDLDKSFKNLINVPEQNKEFYYASLENPMPIYLGDLVQKDDSYEFTWDPSYDFQADDLTYDFQVSQSADFSSVYIEQKDLTNTTLKVEANQLKQGKNYWRVTVKDSKGNTQIAFDRLKGEDDSWHNGEREFYVK</sequence>
<dbReference type="Pfam" id="PF08757">
    <property type="entry name" value="CotH"/>
    <property type="match status" value="1"/>
</dbReference>
<name>K6DM44_9BACI</name>
<gene>
    <name evidence="2" type="ORF">BABA_11031</name>
</gene>
<keyword evidence="1" id="KW-0732">Signal</keyword>
<reference evidence="2 3" key="1">
    <citation type="journal article" date="2012" name="Front. Microbiol.">
        <title>Redundancy and modularity in membrane-associated dissimilatory nitrate reduction in Bacillus.</title>
        <authorList>
            <person name="Heylen K."/>
            <person name="Keltjens J."/>
        </authorList>
    </citation>
    <scope>NUCLEOTIDE SEQUENCE [LARGE SCALE GENOMIC DNA]</scope>
    <source>
        <strain evidence="3">LMG 21833T</strain>
    </source>
</reference>
<dbReference type="Gene3D" id="2.60.40.10">
    <property type="entry name" value="Immunoglobulins"/>
    <property type="match status" value="1"/>
</dbReference>
<evidence type="ECO:0000313" key="3">
    <source>
        <dbReference type="Proteomes" id="UP000006316"/>
    </source>
</evidence>
<dbReference type="EMBL" id="AJLS01000058">
    <property type="protein sequence ID" value="EKN69243.1"/>
    <property type="molecule type" value="Genomic_DNA"/>
</dbReference>
<dbReference type="OrthoDB" id="3235126at2"/>